<dbReference type="STRING" id="78410.A0A0P7BBT8"/>
<protein>
    <submittedName>
        <fullName evidence="1">Uncharacterized protein</fullName>
    </submittedName>
</protein>
<proteinExistence type="predicted"/>
<evidence type="ECO:0000313" key="2">
    <source>
        <dbReference type="Proteomes" id="UP000050424"/>
    </source>
</evidence>
<gene>
    <name evidence="1" type="ORF">AK830_g8613</name>
</gene>
<keyword evidence="2" id="KW-1185">Reference proteome</keyword>
<sequence>TNDIPTGNLEMAAAAYIPEAYDSLPSLNSANQQLQDKGGEGVITGSIRNIFLHHRVNETYGVALLHKHFQIQSTERRHCAAVTEILEWGTEELSAFLRQNGLDQVLGLRLLDSRDPDVSIEVTEGTSNIMLPQGAIDGQQLIPAMWIFGNDEDDRCNCMEYCFMDRSGKHTGNGTHGCG</sequence>
<dbReference type="EMBL" id="LKCW01000149">
    <property type="protein sequence ID" value="KPM37935.1"/>
    <property type="molecule type" value="Genomic_DNA"/>
</dbReference>
<organism evidence="1 2">
    <name type="scientific">Neonectria ditissima</name>
    <dbReference type="NCBI Taxonomy" id="78410"/>
    <lineage>
        <taxon>Eukaryota</taxon>
        <taxon>Fungi</taxon>
        <taxon>Dikarya</taxon>
        <taxon>Ascomycota</taxon>
        <taxon>Pezizomycotina</taxon>
        <taxon>Sordariomycetes</taxon>
        <taxon>Hypocreomycetidae</taxon>
        <taxon>Hypocreales</taxon>
        <taxon>Nectriaceae</taxon>
        <taxon>Neonectria</taxon>
    </lineage>
</organism>
<feature type="non-terminal residue" evidence="1">
    <location>
        <position position="1"/>
    </location>
</feature>
<comment type="caution">
    <text evidence="1">The sequence shown here is derived from an EMBL/GenBank/DDBJ whole genome shotgun (WGS) entry which is preliminary data.</text>
</comment>
<dbReference type="Proteomes" id="UP000050424">
    <property type="component" value="Unassembled WGS sequence"/>
</dbReference>
<dbReference type="OrthoDB" id="2322999at2759"/>
<evidence type="ECO:0000313" key="1">
    <source>
        <dbReference type="EMBL" id="KPM37935.1"/>
    </source>
</evidence>
<dbReference type="AlphaFoldDB" id="A0A0P7BBT8"/>
<accession>A0A0P7BBT8</accession>
<reference evidence="1 2" key="1">
    <citation type="submission" date="2015-09" db="EMBL/GenBank/DDBJ databases">
        <title>Draft genome of a European isolate of the apple canker pathogen Neonectria ditissima.</title>
        <authorList>
            <person name="Gomez-Cortecero A."/>
            <person name="Harrison R.J."/>
            <person name="Armitage A.D."/>
        </authorList>
    </citation>
    <scope>NUCLEOTIDE SEQUENCE [LARGE SCALE GENOMIC DNA]</scope>
    <source>
        <strain evidence="1 2">R09/05</strain>
    </source>
</reference>
<name>A0A0P7BBT8_9HYPO</name>